<dbReference type="EMBL" id="DF968181">
    <property type="protein sequence ID" value="GAP40692.1"/>
    <property type="molecule type" value="Genomic_DNA"/>
</dbReference>
<comment type="subcellular location">
    <subcellularLocation>
        <location evidence="1">Cell membrane</location>
    </subcellularLocation>
</comment>
<keyword evidence="7" id="KW-1278">Translocase</keyword>
<dbReference type="PANTHER" id="PTHR43553:SF24">
    <property type="entry name" value="ENERGY-COUPLING FACTOR TRANSPORTER ATP-BINDING PROTEIN ECFA1"/>
    <property type="match status" value="1"/>
</dbReference>
<evidence type="ECO:0000313" key="10">
    <source>
        <dbReference type="EMBL" id="GAP40692.1"/>
    </source>
</evidence>
<evidence type="ECO:0000259" key="9">
    <source>
        <dbReference type="PROSITE" id="PS50893"/>
    </source>
</evidence>
<dbReference type="PROSITE" id="PS50893">
    <property type="entry name" value="ABC_TRANSPORTER_2"/>
    <property type="match status" value="2"/>
</dbReference>
<dbReference type="GO" id="GO:0005524">
    <property type="term" value="F:ATP binding"/>
    <property type="evidence" value="ECO:0007669"/>
    <property type="project" value="UniProtKB-KW"/>
</dbReference>
<evidence type="ECO:0000256" key="4">
    <source>
        <dbReference type="ARBA" id="ARBA00022475"/>
    </source>
</evidence>
<dbReference type="PANTHER" id="PTHR43553">
    <property type="entry name" value="HEAVY METAL TRANSPORTER"/>
    <property type="match status" value="1"/>
</dbReference>
<keyword evidence="3" id="KW-0813">Transport</keyword>
<gene>
    <name evidence="10" type="ORF">ATC1_13671</name>
</gene>
<dbReference type="FunFam" id="3.40.50.300:FF:000224">
    <property type="entry name" value="Energy-coupling factor transporter ATP-binding protein EcfA"/>
    <property type="match status" value="1"/>
</dbReference>
<evidence type="ECO:0000256" key="8">
    <source>
        <dbReference type="ARBA" id="ARBA00023136"/>
    </source>
</evidence>
<keyword evidence="11" id="KW-1185">Reference proteome</keyword>
<dbReference type="GO" id="GO:0016887">
    <property type="term" value="F:ATP hydrolysis activity"/>
    <property type="evidence" value="ECO:0007669"/>
    <property type="project" value="InterPro"/>
</dbReference>
<dbReference type="InterPro" id="IPR050095">
    <property type="entry name" value="ECF_ABC_transporter_ATP-bd"/>
</dbReference>
<dbReference type="Proteomes" id="UP000053370">
    <property type="component" value="Unassembled WGS sequence"/>
</dbReference>
<accession>A0A0S7BTY2</accession>
<dbReference type="GO" id="GO:0043190">
    <property type="term" value="C:ATP-binding cassette (ABC) transporter complex"/>
    <property type="evidence" value="ECO:0007669"/>
    <property type="project" value="TreeGrafter"/>
</dbReference>
<dbReference type="OrthoDB" id="501320at2"/>
<dbReference type="InterPro" id="IPR003439">
    <property type="entry name" value="ABC_transporter-like_ATP-bd"/>
</dbReference>
<dbReference type="Pfam" id="PF00005">
    <property type="entry name" value="ABC_tran"/>
    <property type="match status" value="2"/>
</dbReference>
<dbReference type="InterPro" id="IPR027417">
    <property type="entry name" value="P-loop_NTPase"/>
</dbReference>
<dbReference type="SMART" id="SM00382">
    <property type="entry name" value="AAA"/>
    <property type="match status" value="2"/>
</dbReference>
<dbReference type="NCBIfam" id="NF010167">
    <property type="entry name" value="PRK13648.1"/>
    <property type="match status" value="2"/>
</dbReference>
<dbReference type="PROSITE" id="PS00211">
    <property type="entry name" value="ABC_TRANSPORTER_1"/>
    <property type="match status" value="1"/>
</dbReference>
<keyword evidence="4" id="KW-1003">Cell membrane</keyword>
<proteinExistence type="inferred from homology"/>
<feature type="domain" description="ABC transporter" evidence="9">
    <location>
        <begin position="5"/>
        <end position="242"/>
    </location>
</feature>
<sequence>MKPLIEIDHLSYQLPKSDKDHFRILKDINFSVQEGEFIALIGANGSGKTTLARHMNALLMPTSGNVLINGMNTRNQQFRHQIRSEVGMVFQQPEDQIMATIIEEDVAFGPENLCRLPKVIREQVDDALAVVNMQEQRNRQSHLLSAGQMQRVALAGVLAMQPRCIILDEATAMLDPKGRNDILARMEALNRMGITVIFITHFMEEVMLAQRVLLLNHGELIFDGKPQTLFTDDALLDAGGLEKPAAVRFYQCFPALFPGISDPVTDRNKLFDSITAYTGVRSEIIEIPFTAKEKTASEIEIRDLSHTYMAGTPFAHLSLRSITMDVQKDIPHGLIGATGSGKSTLLQHLNGLYRPQSGTIRVGPFDLNAASLDVKALRRYAGMVFQNPESFFFEQYVGDEIAFGPKQIFGPLNLRENVMRAMELVGLDFFTYKDRVVSTLSGGEKRKTALAATLAMNPSMLILDEPTAGLDPLSRKNLLSTLHRLQIQGVQIVISSHNMEDISEIAQNVTVLAKGTSLTTLPVDQLFADQSLSKETGMEPPAAWQLAQSLRKKGWPISYQANTIQAIINETSAAINRGEQ</sequence>
<dbReference type="SUPFAM" id="SSF52540">
    <property type="entry name" value="P-loop containing nucleoside triphosphate hydrolases"/>
    <property type="match status" value="2"/>
</dbReference>
<keyword evidence="8" id="KW-0472">Membrane</keyword>
<dbReference type="Gene3D" id="3.40.50.300">
    <property type="entry name" value="P-loop containing nucleotide triphosphate hydrolases"/>
    <property type="match status" value="2"/>
</dbReference>
<evidence type="ECO:0000313" key="11">
    <source>
        <dbReference type="Proteomes" id="UP000053370"/>
    </source>
</evidence>
<dbReference type="RefSeq" id="WP_062280387.1">
    <property type="nucleotide sequence ID" value="NZ_DF968181.1"/>
</dbReference>
<dbReference type="InterPro" id="IPR017871">
    <property type="entry name" value="ABC_transporter-like_CS"/>
</dbReference>
<evidence type="ECO:0000256" key="5">
    <source>
        <dbReference type="ARBA" id="ARBA00022741"/>
    </source>
</evidence>
<evidence type="ECO:0000256" key="6">
    <source>
        <dbReference type="ARBA" id="ARBA00022840"/>
    </source>
</evidence>
<dbReference type="CDD" id="cd03225">
    <property type="entry name" value="ABC_cobalt_CbiO_domain1"/>
    <property type="match status" value="2"/>
</dbReference>
<reference evidence="10" key="1">
    <citation type="journal article" date="2015" name="Genome Announc.">
        <title>Draft Genome Sequence of Anaerolineae Strain TC1, a Novel Isolate from a Methanogenic Wastewater Treatment System.</title>
        <authorList>
            <person name="Matsuura N."/>
            <person name="Tourlousse D.M."/>
            <person name="Sun L."/>
            <person name="Toyonaga M."/>
            <person name="Kuroda K."/>
            <person name="Ohashi A."/>
            <person name="Cruz R."/>
            <person name="Yamaguchi T."/>
            <person name="Sekiguchi Y."/>
        </authorList>
    </citation>
    <scope>NUCLEOTIDE SEQUENCE [LARGE SCALE GENOMIC DNA]</scope>
    <source>
        <strain evidence="10">TC1</strain>
    </source>
</reference>
<evidence type="ECO:0000256" key="1">
    <source>
        <dbReference type="ARBA" id="ARBA00004236"/>
    </source>
</evidence>
<organism evidence="10">
    <name type="scientific">Flexilinea flocculi</name>
    <dbReference type="NCBI Taxonomy" id="1678840"/>
    <lineage>
        <taxon>Bacteria</taxon>
        <taxon>Bacillati</taxon>
        <taxon>Chloroflexota</taxon>
        <taxon>Anaerolineae</taxon>
        <taxon>Anaerolineales</taxon>
        <taxon>Anaerolineaceae</taxon>
        <taxon>Flexilinea</taxon>
    </lineage>
</organism>
<keyword evidence="6" id="KW-0067">ATP-binding</keyword>
<dbReference type="GO" id="GO:0042626">
    <property type="term" value="F:ATPase-coupled transmembrane transporter activity"/>
    <property type="evidence" value="ECO:0007669"/>
    <property type="project" value="TreeGrafter"/>
</dbReference>
<keyword evidence="5" id="KW-0547">Nucleotide-binding</keyword>
<dbReference type="InterPro" id="IPR015856">
    <property type="entry name" value="ABC_transpr_CbiO/EcfA_su"/>
</dbReference>
<evidence type="ECO:0000256" key="2">
    <source>
        <dbReference type="ARBA" id="ARBA00005417"/>
    </source>
</evidence>
<dbReference type="STRING" id="1678840.ATC1_13671"/>
<feature type="domain" description="ABC transporter" evidence="9">
    <location>
        <begin position="299"/>
        <end position="539"/>
    </location>
</feature>
<dbReference type="AlphaFoldDB" id="A0A0S7BTY2"/>
<evidence type="ECO:0000256" key="7">
    <source>
        <dbReference type="ARBA" id="ARBA00022967"/>
    </source>
</evidence>
<dbReference type="PATRIC" id="fig|1678840.3.peg.2014"/>
<dbReference type="InterPro" id="IPR003593">
    <property type="entry name" value="AAA+_ATPase"/>
</dbReference>
<comment type="similarity">
    <text evidence="2">Belongs to the ABC transporter superfamily.</text>
</comment>
<evidence type="ECO:0000256" key="3">
    <source>
        <dbReference type="ARBA" id="ARBA00022448"/>
    </source>
</evidence>
<name>A0A0S7BTY2_9CHLR</name>
<protein>
    <submittedName>
        <fullName evidence="10">ABC-type glutathione transport system ATPase component</fullName>
    </submittedName>
</protein>